<dbReference type="Gene3D" id="3.20.20.70">
    <property type="entry name" value="Aldolase class I"/>
    <property type="match status" value="1"/>
</dbReference>
<dbReference type="GO" id="GO:0016798">
    <property type="term" value="F:hydrolase activity, acting on glycosyl bonds"/>
    <property type="evidence" value="ECO:0007669"/>
    <property type="project" value="UniProtKB-KW"/>
</dbReference>
<evidence type="ECO:0000313" key="5">
    <source>
        <dbReference type="Proteomes" id="UP000324611"/>
    </source>
</evidence>
<accession>A0A5B2VUS3</accession>
<dbReference type="InterPro" id="IPR008979">
    <property type="entry name" value="Galactose-bd-like_sf"/>
</dbReference>
<dbReference type="GO" id="GO:0030246">
    <property type="term" value="F:carbohydrate binding"/>
    <property type="evidence" value="ECO:0007669"/>
    <property type="project" value="InterPro"/>
</dbReference>
<evidence type="ECO:0000313" key="4">
    <source>
        <dbReference type="EMBL" id="KAA2242991.1"/>
    </source>
</evidence>
<protein>
    <submittedName>
        <fullName evidence="4">Carbohydrate-binding protein</fullName>
    </submittedName>
</protein>
<keyword evidence="1" id="KW-0378">Hydrolase</keyword>
<feature type="domain" description="CBM6" evidence="3">
    <location>
        <begin position="28"/>
        <end position="150"/>
    </location>
</feature>
<keyword evidence="2" id="KW-0326">Glycosidase</keyword>
<dbReference type="Proteomes" id="UP000324611">
    <property type="component" value="Unassembled WGS sequence"/>
</dbReference>
<dbReference type="InterPro" id="IPR013785">
    <property type="entry name" value="Aldolase_TIM"/>
</dbReference>
<dbReference type="Gene3D" id="2.60.40.1180">
    <property type="entry name" value="Golgi alpha-mannosidase II"/>
    <property type="match status" value="1"/>
</dbReference>
<dbReference type="InterPro" id="IPR005084">
    <property type="entry name" value="CBM6"/>
</dbReference>
<evidence type="ECO:0000256" key="2">
    <source>
        <dbReference type="ARBA" id="ARBA00023295"/>
    </source>
</evidence>
<reference evidence="4 5" key="2">
    <citation type="submission" date="2019-09" db="EMBL/GenBank/DDBJ databases">
        <authorList>
            <person name="Jin C."/>
        </authorList>
    </citation>
    <scope>NUCLEOTIDE SEQUENCE [LARGE SCALE GENOMIC DNA]</scope>
    <source>
        <strain evidence="4 5">BN140078</strain>
    </source>
</reference>
<evidence type="ECO:0000256" key="1">
    <source>
        <dbReference type="ARBA" id="ARBA00022801"/>
    </source>
</evidence>
<name>A0A5B2VUS3_9BACT</name>
<dbReference type="RefSeq" id="WP_149837867.1">
    <property type="nucleotide sequence ID" value="NZ_VUOC01000002.1"/>
</dbReference>
<evidence type="ECO:0000259" key="3">
    <source>
        <dbReference type="PROSITE" id="PS51175"/>
    </source>
</evidence>
<dbReference type="EMBL" id="VUOC01000002">
    <property type="protein sequence ID" value="KAA2242991.1"/>
    <property type="molecule type" value="Genomic_DNA"/>
</dbReference>
<reference evidence="4 5" key="1">
    <citation type="submission" date="2019-09" db="EMBL/GenBank/DDBJ databases">
        <title>Chitinophaga ginsengihumi sp. nov., isolated from soil of ginseng rhizosphere.</title>
        <authorList>
            <person name="Lee J."/>
        </authorList>
    </citation>
    <scope>NUCLEOTIDE SEQUENCE [LARGE SCALE GENOMIC DNA]</scope>
    <source>
        <strain evidence="4 5">BN140078</strain>
    </source>
</reference>
<comment type="caution">
    <text evidence="4">The sequence shown here is derived from an EMBL/GenBank/DDBJ whole genome shotgun (WGS) entry which is preliminary data.</text>
</comment>
<dbReference type="InterPro" id="IPR017853">
    <property type="entry name" value="GH"/>
</dbReference>
<dbReference type="Pfam" id="PF16990">
    <property type="entry name" value="CBM_35"/>
    <property type="match status" value="1"/>
</dbReference>
<dbReference type="SUPFAM" id="SSF51445">
    <property type="entry name" value="(Trans)glycosidases"/>
    <property type="match status" value="1"/>
</dbReference>
<proteinExistence type="predicted"/>
<dbReference type="Gene3D" id="2.60.120.260">
    <property type="entry name" value="Galactose-binding domain-like"/>
    <property type="match status" value="1"/>
</dbReference>
<gene>
    <name evidence="4" type="ORF">F0L74_10750</name>
</gene>
<keyword evidence="5" id="KW-1185">Reference proteome</keyword>
<dbReference type="SUPFAM" id="SSF51011">
    <property type="entry name" value="Glycosyl hydrolase domain"/>
    <property type="match status" value="1"/>
</dbReference>
<dbReference type="PROSITE" id="PS51175">
    <property type="entry name" value="CBM6"/>
    <property type="match status" value="1"/>
</dbReference>
<sequence length="819" mass="87885">MTNLYRSTIIYPVFIVIFLLQLSTVFAQSFEAESGTLSNGANLQGCTGCSGANMVGNLGGPSNGTVVVPVNVSTAGTYTLTIYYCTADPRVIYVTPNNGNYTGINCAPSGGWSTVGNTSMNVTLNAGNNTIRLDNGAGGWGPNIDRITLQPTLTISFGSGNSIYYNLGTGKYNVYFNNNPVITDAYASANSNNIFYSHTGYTSRTYAATPVTDAFGSGTKHTITLTGSGLITMQQVFYTYSGKNYFFTEVLLTGAGSNCYRMAPLVADGVAIPGGGDMRALNVPFDNDAWIRYNAQSMGSANFTSAEVTGLYDNSNRNGLVIGSVEHTVWKTGVSVTGGGSGTLTHLEAYGGFTSNGVTRDLRGHGWVSVGGNSCKSPKIMVNYDADWRTAFETYGSANATAEPRYIASYTGGTPFGWNSWGAIQSSLTLAKAKAVVDFFANNCVNFRNSDNTLYIDLDSYWDNLSSGGLSGSFAQLTEFANYCKSKGLKPGIYWAPFVDWGKNGSATVDGTSYHYQDCWTKINGSVVDLDGARALDPTHPGTKGRIAYVIGKFKTCGFEMIKLDFLGHAALEADSYYDNSIHTGMEAFKKGMEYVVDQLAGTMLTYAAISPNLASARYIHMRRVACDAYKDISETNYTLNSTTYGWWQKNLYQYIDGDHLVFGTEPLAENRARFTSGLVTGTVLTGDDFSTTGAWTATAQSILQNQDLLDIARNGNGKAFRPVEGNTGDQPNELFTAAIGNYQYLAIVNYGAAAKNYTVSMARIGLNPSTTYGVVKELFTGALTSVTGNLNVTVPASGAAIYRIDKTVLQPMGMLSMR</sequence>
<dbReference type="SUPFAM" id="SSF49785">
    <property type="entry name" value="Galactose-binding domain-like"/>
    <property type="match status" value="1"/>
</dbReference>
<dbReference type="CDD" id="cd04081">
    <property type="entry name" value="CBM35_galactosidase-like"/>
    <property type="match status" value="1"/>
</dbReference>
<dbReference type="AlphaFoldDB" id="A0A5B2VUS3"/>
<dbReference type="InterPro" id="IPR013780">
    <property type="entry name" value="Glyco_hydro_b"/>
</dbReference>
<organism evidence="4 5">
    <name type="scientific">Chitinophaga agrisoli</name>
    <dbReference type="NCBI Taxonomy" id="2607653"/>
    <lineage>
        <taxon>Bacteria</taxon>
        <taxon>Pseudomonadati</taxon>
        <taxon>Bacteroidota</taxon>
        <taxon>Chitinophagia</taxon>
        <taxon>Chitinophagales</taxon>
        <taxon>Chitinophagaceae</taxon>
        <taxon>Chitinophaga</taxon>
    </lineage>
</organism>